<dbReference type="PIRSF" id="PIRSF006324">
    <property type="entry name" value="LeuE"/>
    <property type="match status" value="1"/>
</dbReference>
<dbReference type="Proteomes" id="UP000622317">
    <property type="component" value="Unassembled WGS sequence"/>
</dbReference>
<feature type="transmembrane region" description="Helical" evidence="6">
    <location>
        <begin position="187"/>
        <end position="205"/>
    </location>
</feature>
<keyword evidence="3 6" id="KW-0812">Transmembrane</keyword>
<dbReference type="GO" id="GO:0005886">
    <property type="term" value="C:plasma membrane"/>
    <property type="evidence" value="ECO:0007669"/>
    <property type="project" value="UniProtKB-SubCell"/>
</dbReference>
<dbReference type="GO" id="GO:0015171">
    <property type="term" value="F:amino acid transmembrane transporter activity"/>
    <property type="evidence" value="ECO:0007669"/>
    <property type="project" value="TreeGrafter"/>
</dbReference>
<accession>A0A927IDJ3</accession>
<feature type="transmembrane region" description="Helical" evidence="6">
    <location>
        <begin position="40"/>
        <end position="65"/>
    </location>
</feature>
<dbReference type="EMBL" id="JACYFG010000002">
    <property type="protein sequence ID" value="MBD5778047.1"/>
    <property type="molecule type" value="Genomic_DNA"/>
</dbReference>
<dbReference type="Pfam" id="PF01810">
    <property type="entry name" value="LysE"/>
    <property type="match status" value="1"/>
</dbReference>
<evidence type="ECO:0000256" key="1">
    <source>
        <dbReference type="ARBA" id="ARBA00004651"/>
    </source>
</evidence>
<sequence length="208" mass="22022">MLSTELILTFLATSALLAITPGPDNLFVMTQAALHGRKSGFVVTLGLCTGLIVHSVAVALGVSAIFQSSVAAFNLLKYLGVAYLVYLAWKAFRASSDAVGEEQKVQASYANLYRRGIIMNVTNPKVSIFFLAFLPQFTDPSAGNVTSQILALGGLFIVATLVIFGSIATLSGLLNDLFKKSSRAQTIMNKIAGLVFLGIAAKLMAAKQ</sequence>
<protein>
    <submittedName>
        <fullName evidence="7">LysE family translocator</fullName>
    </submittedName>
</protein>
<evidence type="ECO:0000313" key="7">
    <source>
        <dbReference type="EMBL" id="MBD5778047.1"/>
    </source>
</evidence>
<dbReference type="AlphaFoldDB" id="A0A927IDJ3"/>
<evidence type="ECO:0000256" key="4">
    <source>
        <dbReference type="ARBA" id="ARBA00022989"/>
    </source>
</evidence>
<evidence type="ECO:0000256" key="6">
    <source>
        <dbReference type="SAM" id="Phobius"/>
    </source>
</evidence>
<dbReference type="InterPro" id="IPR001123">
    <property type="entry name" value="LeuE-type"/>
</dbReference>
<dbReference type="PANTHER" id="PTHR30086:SF20">
    <property type="entry name" value="ARGININE EXPORTER PROTEIN ARGO-RELATED"/>
    <property type="match status" value="1"/>
</dbReference>
<dbReference type="RefSeq" id="WP_191615175.1">
    <property type="nucleotide sequence ID" value="NZ_JACYFG010000002.1"/>
</dbReference>
<dbReference type="PANTHER" id="PTHR30086">
    <property type="entry name" value="ARGININE EXPORTER PROTEIN ARGO"/>
    <property type="match status" value="1"/>
</dbReference>
<keyword evidence="4 6" id="KW-1133">Transmembrane helix</keyword>
<evidence type="ECO:0000256" key="2">
    <source>
        <dbReference type="ARBA" id="ARBA00022475"/>
    </source>
</evidence>
<feature type="transmembrane region" description="Helical" evidence="6">
    <location>
        <begin position="71"/>
        <end position="89"/>
    </location>
</feature>
<organism evidence="7 8">
    <name type="scientific">Pelagicoccus enzymogenes</name>
    <dbReference type="NCBI Taxonomy" id="2773457"/>
    <lineage>
        <taxon>Bacteria</taxon>
        <taxon>Pseudomonadati</taxon>
        <taxon>Verrucomicrobiota</taxon>
        <taxon>Opitutia</taxon>
        <taxon>Puniceicoccales</taxon>
        <taxon>Pelagicoccaceae</taxon>
        <taxon>Pelagicoccus</taxon>
    </lineage>
</organism>
<evidence type="ECO:0000256" key="3">
    <source>
        <dbReference type="ARBA" id="ARBA00022692"/>
    </source>
</evidence>
<evidence type="ECO:0000313" key="8">
    <source>
        <dbReference type="Proteomes" id="UP000622317"/>
    </source>
</evidence>
<feature type="transmembrane region" description="Helical" evidence="6">
    <location>
        <begin position="6"/>
        <end position="28"/>
    </location>
</feature>
<comment type="subcellular location">
    <subcellularLocation>
        <location evidence="1">Cell membrane</location>
        <topology evidence="1">Multi-pass membrane protein</topology>
    </subcellularLocation>
</comment>
<keyword evidence="2" id="KW-1003">Cell membrane</keyword>
<keyword evidence="8" id="KW-1185">Reference proteome</keyword>
<feature type="transmembrane region" description="Helical" evidence="6">
    <location>
        <begin position="117"/>
        <end position="137"/>
    </location>
</feature>
<evidence type="ECO:0000256" key="5">
    <source>
        <dbReference type="ARBA" id="ARBA00023136"/>
    </source>
</evidence>
<gene>
    <name evidence="7" type="ORF">IEN85_00875</name>
</gene>
<feature type="transmembrane region" description="Helical" evidence="6">
    <location>
        <begin position="149"/>
        <end position="175"/>
    </location>
</feature>
<keyword evidence="5 6" id="KW-0472">Membrane</keyword>
<comment type="caution">
    <text evidence="7">The sequence shown here is derived from an EMBL/GenBank/DDBJ whole genome shotgun (WGS) entry which is preliminary data.</text>
</comment>
<proteinExistence type="predicted"/>
<reference evidence="7" key="1">
    <citation type="submission" date="2020-09" db="EMBL/GenBank/DDBJ databases">
        <title>Pelagicoccus enzymogenes sp. nov. with an EPS production, isolated from marine sediment.</title>
        <authorList>
            <person name="Feng X."/>
        </authorList>
    </citation>
    <scope>NUCLEOTIDE SEQUENCE</scope>
    <source>
        <strain evidence="7">NFK12</strain>
    </source>
</reference>
<name>A0A927IDJ3_9BACT</name>